<name>A0A6H2GZC9_9BACL</name>
<gene>
    <name evidence="2" type="ORF">HGI30_15260</name>
</gene>
<evidence type="ECO:0000313" key="3">
    <source>
        <dbReference type="Proteomes" id="UP000502136"/>
    </source>
</evidence>
<dbReference type="KEGG" id="palr:HGI30_15260"/>
<protein>
    <submittedName>
        <fullName evidence="2">Uncharacterized protein</fullName>
    </submittedName>
</protein>
<evidence type="ECO:0000313" key="2">
    <source>
        <dbReference type="EMBL" id="QJC52791.1"/>
    </source>
</evidence>
<dbReference type="RefSeq" id="WP_168908343.1">
    <property type="nucleotide sequence ID" value="NZ_CP051428.1"/>
</dbReference>
<proteinExistence type="predicted"/>
<evidence type="ECO:0000256" key="1">
    <source>
        <dbReference type="SAM" id="MobiDB-lite"/>
    </source>
</evidence>
<feature type="compositionally biased region" description="Basic and acidic residues" evidence="1">
    <location>
        <begin position="56"/>
        <end position="75"/>
    </location>
</feature>
<accession>A0A6H2GZC9</accession>
<feature type="region of interest" description="Disordered" evidence="1">
    <location>
        <begin position="42"/>
        <end position="75"/>
    </location>
</feature>
<dbReference type="Proteomes" id="UP000502136">
    <property type="component" value="Chromosome"/>
</dbReference>
<sequence>MKRFIVKNPFEDTLSGNVVGVGDVIEADEEREKLLREADVIGKEVVEPNENAGNGNEEKKADAKTEKQKAPKEEK</sequence>
<dbReference type="EMBL" id="CP051428">
    <property type="protein sequence ID" value="QJC52791.1"/>
    <property type="molecule type" value="Genomic_DNA"/>
</dbReference>
<reference evidence="2 3" key="1">
    <citation type="submission" date="2020-04" db="EMBL/GenBank/DDBJ databases">
        <title>Novel Paenibacillus strain UniB2 isolated from commercial digestive syrup.</title>
        <authorList>
            <person name="Thorat V."/>
            <person name="Kirdat K."/>
            <person name="Tiwarekar B."/>
            <person name="Yadav A."/>
        </authorList>
    </citation>
    <scope>NUCLEOTIDE SEQUENCE [LARGE SCALE GENOMIC DNA]</scope>
    <source>
        <strain evidence="2 3">UniB2</strain>
    </source>
</reference>
<keyword evidence="3" id="KW-1185">Reference proteome</keyword>
<organism evidence="2 3">
    <name type="scientific">Paenibacillus albicereus</name>
    <dbReference type="NCBI Taxonomy" id="2726185"/>
    <lineage>
        <taxon>Bacteria</taxon>
        <taxon>Bacillati</taxon>
        <taxon>Bacillota</taxon>
        <taxon>Bacilli</taxon>
        <taxon>Bacillales</taxon>
        <taxon>Paenibacillaceae</taxon>
        <taxon>Paenibacillus</taxon>
    </lineage>
</organism>
<dbReference type="AlphaFoldDB" id="A0A6H2GZC9"/>